<sequence>MGKKGAETKARLLAATGSLMESRGYFGTGLNQILEASGAPRGSLYFHFPGGKDQIVAESLEQAGAEIAAIIETAEAADVGGYLERLVDMLGDRLESSGWTKGCPVAGVALDAASSNDAVRQACSAVYQRWEEGLRRRLAEYGHPEPERLATAALALLEGGLILARAHRDRQSLRRIAATIDTLV</sequence>
<organism evidence="6 7">
    <name type="scientific">Nocardia otitidiscaviarum</name>
    <dbReference type="NCBI Taxonomy" id="1823"/>
    <lineage>
        <taxon>Bacteria</taxon>
        <taxon>Bacillati</taxon>
        <taxon>Actinomycetota</taxon>
        <taxon>Actinomycetes</taxon>
        <taxon>Mycobacteriales</taxon>
        <taxon>Nocardiaceae</taxon>
        <taxon>Nocardia</taxon>
    </lineage>
</organism>
<dbReference type="STRING" id="1406858.GCA_000710895_05326"/>
<protein>
    <submittedName>
        <fullName evidence="6">Uncharacterized HTH-type transcriptional regulator yxaF</fullName>
    </submittedName>
</protein>
<dbReference type="SUPFAM" id="SSF46689">
    <property type="entry name" value="Homeodomain-like"/>
    <property type="match status" value="1"/>
</dbReference>
<evidence type="ECO:0000256" key="3">
    <source>
        <dbReference type="ARBA" id="ARBA00023163"/>
    </source>
</evidence>
<keyword evidence="7" id="KW-1185">Reference proteome</keyword>
<dbReference type="SUPFAM" id="SSF48498">
    <property type="entry name" value="Tetracyclin repressor-like, C-terminal domain"/>
    <property type="match status" value="1"/>
</dbReference>
<feature type="DNA-binding region" description="H-T-H motif" evidence="4">
    <location>
        <begin position="29"/>
        <end position="48"/>
    </location>
</feature>
<dbReference type="InterPro" id="IPR009057">
    <property type="entry name" value="Homeodomain-like_sf"/>
</dbReference>
<dbReference type="AlphaFoldDB" id="A0A378YNI7"/>
<dbReference type="EMBL" id="UGRY01000002">
    <property type="protein sequence ID" value="SUA78775.1"/>
    <property type="molecule type" value="Genomic_DNA"/>
</dbReference>
<accession>A0A378YNI7</accession>
<evidence type="ECO:0000313" key="7">
    <source>
        <dbReference type="Proteomes" id="UP000255467"/>
    </source>
</evidence>
<name>A0A378YNI7_9NOCA</name>
<evidence type="ECO:0000256" key="2">
    <source>
        <dbReference type="ARBA" id="ARBA00023125"/>
    </source>
</evidence>
<dbReference type="InterPro" id="IPR036271">
    <property type="entry name" value="Tet_transcr_reg_TetR-rel_C_sf"/>
</dbReference>
<evidence type="ECO:0000259" key="5">
    <source>
        <dbReference type="PROSITE" id="PS50977"/>
    </source>
</evidence>
<dbReference type="InterPro" id="IPR001647">
    <property type="entry name" value="HTH_TetR"/>
</dbReference>
<dbReference type="OrthoDB" id="4567939at2"/>
<dbReference type="RefSeq" id="WP_039816274.1">
    <property type="nucleotide sequence ID" value="NZ_UGRY01000002.1"/>
</dbReference>
<dbReference type="Gene3D" id="1.10.357.10">
    <property type="entry name" value="Tetracycline Repressor, domain 2"/>
    <property type="match status" value="1"/>
</dbReference>
<keyword evidence="1" id="KW-0805">Transcription regulation</keyword>
<evidence type="ECO:0000256" key="4">
    <source>
        <dbReference type="PROSITE-ProRule" id="PRU00335"/>
    </source>
</evidence>
<proteinExistence type="predicted"/>
<dbReference type="InterPro" id="IPR054156">
    <property type="entry name" value="YxaF_TetR_C"/>
</dbReference>
<evidence type="ECO:0000256" key="1">
    <source>
        <dbReference type="ARBA" id="ARBA00023015"/>
    </source>
</evidence>
<reference evidence="6 7" key="1">
    <citation type="submission" date="2018-06" db="EMBL/GenBank/DDBJ databases">
        <authorList>
            <consortium name="Pathogen Informatics"/>
            <person name="Doyle S."/>
        </authorList>
    </citation>
    <scope>NUCLEOTIDE SEQUENCE [LARGE SCALE GENOMIC DNA]</scope>
    <source>
        <strain evidence="6 7">NCTC1934</strain>
    </source>
</reference>
<dbReference type="GO" id="GO:0003677">
    <property type="term" value="F:DNA binding"/>
    <property type="evidence" value="ECO:0007669"/>
    <property type="project" value="UniProtKB-UniRule"/>
</dbReference>
<feature type="domain" description="HTH tetR-type" evidence="5">
    <location>
        <begin position="6"/>
        <end position="66"/>
    </location>
</feature>
<keyword evidence="2 4" id="KW-0238">DNA-binding</keyword>
<keyword evidence="3" id="KW-0804">Transcription</keyword>
<dbReference type="Pfam" id="PF00440">
    <property type="entry name" value="TetR_N"/>
    <property type="match status" value="1"/>
</dbReference>
<dbReference type="PANTHER" id="PTHR47506:SF3">
    <property type="entry name" value="HTH-TYPE TRANSCRIPTIONAL REGULATOR LMRA"/>
    <property type="match status" value="1"/>
</dbReference>
<gene>
    <name evidence="6" type="primary">yxaF_3</name>
    <name evidence="6" type="ORF">NCTC1934_03508</name>
</gene>
<dbReference type="PROSITE" id="PS50977">
    <property type="entry name" value="HTH_TETR_2"/>
    <property type="match status" value="1"/>
</dbReference>
<evidence type="ECO:0000313" key="6">
    <source>
        <dbReference type="EMBL" id="SUA78775.1"/>
    </source>
</evidence>
<dbReference type="PANTHER" id="PTHR47506">
    <property type="entry name" value="TRANSCRIPTIONAL REGULATORY PROTEIN"/>
    <property type="match status" value="1"/>
</dbReference>
<dbReference type="Pfam" id="PF21993">
    <property type="entry name" value="TetR_C_13_2"/>
    <property type="match status" value="1"/>
</dbReference>
<dbReference type="Proteomes" id="UP000255467">
    <property type="component" value="Unassembled WGS sequence"/>
</dbReference>